<dbReference type="GO" id="GO:0005886">
    <property type="term" value="C:plasma membrane"/>
    <property type="evidence" value="ECO:0007669"/>
    <property type="project" value="UniProtKB-SubCell"/>
</dbReference>
<comment type="function">
    <text evidence="11">NDH-1 shuttles electrons from NADH, via FMN and iron-sulfur (Fe-S) centers, to quinones in the respiratory chain.</text>
</comment>
<evidence type="ECO:0000256" key="8">
    <source>
        <dbReference type="ARBA" id="ARBA00022989"/>
    </source>
</evidence>
<keyword evidence="8 12" id="KW-1133">Transmembrane helix</keyword>
<proteinExistence type="inferred from homology"/>
<sequence>MLFILFDVETVFLYPWAVVFMDLRWFGFIEMLVFIGILLLSFVYLWKRGALEWE</sequence>
<keyword evidence="7" id="KW-1278">Translocase</keyword>
<dbReference type="Pfam" id="PF00507">
    <property type="entry name" value="Oxidored_q4"/>
    <property type="match status" value="1"/>
</dbReference>
<evidence type="ECO:0000256" key="2">
    <source>
        <dbReference type="ARBA" id="ARBA00008472"/>
    </source>
</evidence>
<keyword evidence="4" id="KW-1003">Cell membrane</keyword>
<evidence type="ECO:0000256" key="9">
    <source>
        <dbReference type="ARBA" id="ARBA00023027"/>
    </source>
</evidence>
<evidence type="ECO:0000256" key="6">
    <source>
        <dbReference type="ARBA" id="ARBA00022719"/>
    </source>
</evidence>
<feature type="transmembrane region" description="Helical" evidence="12">
    <location>
        <begin position="25"/>
        <end position="46"/>
    </location>
</feature>
<accession>A0A932GQ31</accession>
<dbReference type="GO" id="GO:0048038">
    <property type="term" value="F:quinone binding"/>
    <property type="evidence" value="ECO:0007669"/>
    <property type="project" value="UniProtKB-KW"/>
</dbReference>
<keyword evidence="6 11" id="KW-0874">Quinone</keyword>
<dbReference type="InterPro" id="IPR038430">
    <property type="entry name" value="NDAH_ubi_oxred_su3_sf"/>
</dbReference>
<evidence type="ECO:0000256" key="7">
    <source>
        <dbReference type="ARBA" id="ARBA00022967"/>
    </source>
</evidence>
<comment type="subcellular location">
    <subcellularLocation>
        <location evidence="11">Cell membrane</location>
        <topology evidence="11">Multi-pass membrane protein</topology>
    </subcellularLocation>
    <subcellularLocation>
        <location evidence="1">Membrane</location>
    </subcellularLocation>
</comment>
<evidence type="ECO:0000256" key="1">
    <source>
        <dbReference type="ARBA" id="ARBA00004370"/>
    </source>
</evidence>
<dbReference type="AlphaFoldDB" id="A0A932GQ31"/>
<keyword evidence="3" id="KW-0813">Transport</keyword>
<keyword evidence="5 11" id="KW-0812">Transmembrane</keyword>
<dbReference type="InterPro" id="IPR000440">
    <property type="entry name" value="NADH_UbQ/plastoQ_OxRdtase_su3"/>
</dbReference>
<evidence type="ECO:0000256" key="12">
    <source>
        <dbReference type="SAM" id="Phobius"/>
    </source>
</evidence>
<dbReference type="EMBL" id="JACPSX010000167">
    <property type="protein sequence ID" value="MBI3015132.1"/>
    <property type="molecule type" value="Genomic_DNA"/>
</dbReference>
<keyword evidence="9 11" id="KW-0520">NAD</keyword>
<dbReference type="Proteomes" id="UP000741360">
    <property type="component" value="Unassembled WGS sequence"/>
</dbReference>
<keyword evidence="10 12" id="KW-0472">Membrane</keyword>
<evidence type="ECO:0000256" key="11">
    <source>
        <dbReference type="RuleBase" id="RU003639"/>
    </source>
</evidence>
<evidence type="ECO:0000256" key="5">
    <source>
        <dbReference type="ARBA" id="ARBA00022692"/>
    </source>
</evidence>
<dbReference type="Gene3D" id="1.20.58.1610">
    <property type="entry name" value="NADH:ubiquinone/plastoquinone oxidoreductase, chain 3"/>
    <property type="match status" value="1"/>
</dbReference>
<dbReference type="PANTHER" id="PTHR11058:SF22">
    <property type="entry name" value="NADH-QUINONE OXIDOREDUCTASE SUBUNIT A"/>
    <property type="match status" value="1"/>
</dbReference>
<dbReference type="EC" id="7.1.1.-" evidence="11"/>
<dbReference type="GO" id="GO:0008137">
    <property type="term" value="F:NADH dehydrogenase (ubiquinone) activity"/>
    <property type="evidence" value="ECO:0007669"/>
    <property type="project" value="InterPro"/>
</dbReference>
<evidence type="ECO:0000256" key="3">
    <source>
        <dbReference type="ARBA" id="ARBA00022448"/>
    </source>
</evidence>
<name>A0A932GQ31_UNCTE</name>
<dbReference type="GO" id="GO:0030964">
    <property type="term" value="C:NADH dehydrogenase complex"/>
    <property type="evidence" value="ECO:0007669"/>
    <property type="project" value="TreeGrafter"/>
</dbReference>
<evidence type="ECO:0000256" key="4">
    <source>
        <dbReference type="ARBA" id="ARBA00022475"/>
    </source>
</evidence>
<evidence type="ECO:0000313" key="13">
    <source>
        <dbReference type="EMBL" id="MBI3015132.1"/>
    </source>
</evidence>
<dbReference type="PANTHER" id="PTHR11058">
    <property type="entry name" value="NADH-UBIQUINONE OXIDOREDUCTASE CHAIN 3"/>
    <property type="match status" value="1"/>
</dbReference>
<evidence type="ECO:0000256" key="10">
    <source>
        <dbReference type="ARBA" id="ARBA00023136"/>
    </source>
</evidence>
<comment type="similarity">
    <text evidence="2 11">Belongs to the complex I subunit 3 family.</text>
</comment>
<reference evidence="13" key="1">
    <citation type="submission" date="2020-07" db="EMBL/GenBank/DDBJ databases">
        <title>Huge and variable diversity of episymbiotic CPR bacteria and DPANN archaea in groundwater ecosystems.</title>
        <authorList>
            <person name="He C.Y."/>
            <person name="Keren R."/>
            <person name="Whittaker M."/>
            <person name="Farag I.F."/>
            <person name="Doudna J."/>
            <person name="Cate J.H.D."/>
            <person name="Banfield J.F."/>
        </authorList>
    </citation>
    <scope>NUCLEOTIDE SEQUENCE</scope>
    <source>
        <strain evidence="13">NC_groundwater_717_Ag_S-0.2um_59_8</strain>
    </source>
</reference>
<protein>
    <recommendedName>
        <fullName evidence="11">NADH-quinone oxidoreductase subunit</fullName>
        <ecNumber evidence="11">7.1.1.-</ecNumber>
    </recommendedName>
</protein>
<comment type="catalytic activity">
    <reaction evidence="11">
        <text>a quinone + NADH + 5 H(+)(in) = a quinol + NAD(+) + 4 H(+)(out)</text>
        <dbReference type="Rhea" id="RHEA:57888"/>
        <dbReference type="ChEBI" id="CHEBI:15378"/>
        <dbReference type="ChEBI" id="CHEBI:24646"/>
        <dbReference type="ChEBI" id="CHEBI:57540"/>
        <dbReference type="ChEBI" id="CHEBI:57945"/>
        <dbReference type="ChEBI" id="CHEBI:132124"/>
    </reaction>
</comment>
<gene>
    <name evidence="13" type="primary">ndhC</name>
    <name evidence="13" type="ORF">HYY65_08765</name>
</gene>
<evidence type="ECO:0000313" key="14">
    <source>
        <dbReference type="Proteomes" id="UP000741360"/>
    </source>
</evidence>
<comment type="caution">
    <text evidence="13">The sequence shown here is derived from an EMBL/GenBank/DDBJ whole genome shotgun (WGS) entry which is preliminary data.</text>
</comment>
<organism evidence="13 14">
    <name type="scientific">Tectimicrobiota bacterium</name>
    <dbReference type="NCBI Taxonomy" id="2528274"/>
    <lineage>
        <taxon>Bacteria</taxon>
        <taxon>Pseudomonadati</taxon>
        <taxon>Nitrospinota/Tectimicrobiota group</taxon>
        <taxon>Candidatus Tectimicrobiota</taxon>
    </lineage>
</organism>